<evidence type="ECO:0000256" key="7">
    <source>
        <dbReference type="SAM" id="Phobius"/>
    </source>
</evidence>
<dbReference type="CDD" id="cd06173">
    <property type="entry name" value="MFS_MefA_like"/>
    <property type="match status" value="1"/>
</dbReference>
<feature type="transmembrane region" description="Helical" evidence="7">
    <location>
        <begin position="299"/>
        <end position="316"/>
    </location>
</feature>
<evidence type="ECO:0000256" key="3">
    <source>
        <dbReference type="ARBA" id="ARBA00022475"/>
    </source>
</evidence>
<dbReference type="Gene3D" id="1.20.1250.20">
    <property type="entry name" value="MFS general substrate transporter like domains"/>
    <property type="match status" value="1"/>
</dbReference>
<dbReference type="InterPro" id="IPR020846">
    <property type="entry name" value="MFS_dom"/>
</dbReference>
<dbReference type="PANTHER" id="PTHR23513:SF11">
    <property type="entry name" value="STAPHYLOFERRIN A TRANSPORTER"/>
    <property type="match status" value="1"/>
</dbReference>
<evidence type="ECO:0000256" key="1">
    <source>
        <dbReference type="ARBA" id="ARBA00004651"/>
    </source>
</evidence>
<accession>A0A418KXS1</accession>
<dbReference type="Proteomes" id="UP000284057">
    <property type="component" value="Unassembled WGS sequence"/>
</dbReference>
<feature type="domain" description="Major facilitator superfamily (MFS) profile" evidence="8">
    <location>
        <begin position="20"/>
        <end position="410"/>
    </location>
</feature>
<feature type="transmembrane region" description="Helical" evidence="7">
    <location>
        <begin position="322"/>
        <end position="344"/>
    </location>
</feature>
<comment type="subcellular location">
    <subcellularLocation>
        <location evidence="1">Cell membrane</location>
        <topology evidence="1">Multi-pass membrane protein</topology>
    </subcellularLocation>
</comment>
<keyword evidence="6 7" id="KW-0472">Membrane</keyword>
<keyword evidence="3" id="KW-1003">Cell membrane</keyword>
<gene>
    <name evidence="9" type="ORF">DY240_01870</name>
</gene>
<dbReference type="Pfam" id="PF05977">
    <property type="entry name" value="MFS_3"/>
    <property type="match status" value="1"/>
</dbReference>
<feature type="transmembrane region" description="Helical" evidence="7">
    <location>
        <begin position="58"/>
        <end position="79"/>
    </location>
</feature>
<evidence type="ECO:0000256" key="2">
    <source>
        <dbReference type="ARBA" id="ARBA00022448"/>
    </source>
</evidence>
<keyword evidence="2" id="KW-0813">Transport</keyword>
<evidence type="ECO:0000313" key="10">
    <source>
        <dbReference type="Proteomes" id="UP000284057"/>
    </source>
</evidence>
<feature type="transmembrane region" description="Helical" evidence="7">
    <location>
        <begin position="100"/>
        <end position="124"/>
    </location>
</feature>
<keyword evidence="10" id="KW-1185">Reference proteome</keyword>
<evidence type="ECO:0000256" key="5">
    <source>
        <dbReference type="ARBA" id="ARBA00022989"/>
    </source>
</evidence>
<dbReference type="AlphaFoldDB" id="A0A418KXS1"/>
<feature type="transmembrane region" description="Helical" evidence="7">
    <location>
        <begin position="270"/>
        <end position="292"/>
    </location>
</feature>
<dbReference type="PROSITE" id="PS50850">
    <property type="entry name" value="MFS"/>
    <property type="match status" value="1"/>
</dbReference>
<feature type="transmembrane region" description="Helical" evidence="7">
    <location>
        <begin position="236"/>
        <end position="258"/>
    </location>
</feature>
<feature type="transmembrane region" description="Helical" evidence="7">
    <location>
        <begin position="356"/>
        <end position="378"/>
    </location>
</feature>
<dbReference type="InterPro" id="IPR036259">
    <property type="entry name" value="MFS_trans_sf"/>
</dbReference>
<dbReference type="PANTHER" id="PTHR23513">
    <property type="entry name" value="INTEGRAL MEMBRANE EFFLUX PROTEIN-RELATED"/>
    <property type="match status" value="1"/>
</dbReference>
<keyword evidence="5 7" id="KW-1133">Transmembrane helix</keyword>
<keyword evidence="4 7" id="KW-0812">Transmembrane</keyword>
<name>A0A418KXS1_9ACTN</name>
<organism evidence="9 10">
    <name type="scientific">Jiangella rhizosphaerae</name>
    <dbReference type="NCBI Taxonomy" id="2293569"/>
    <lineage>
        <taxon>Bacteria</taxon>
        <taxon>Bacillati</taxon>
        <taxon>Actinomycetota</taxon>
        <taxon>Actinomycetes</taxon>
        <taxon>Jiangellales</taxon>
        <taxon>Jiangellaceae</taxon>
        <taxon>Jiangella</taxon>
    </lineage>
</organism>
<dbReference type="SUPFAM" id="SSF103473">
    <property type="entry name" value="MFS general substrate transporter"/>
    <property type="match status" value="1"/>
</dbReference>
<reference evidence="9 10" key="1">
    <citation type="submission" date="2018-09" db="EMBL/GenBank/DDBJ databases">
        <title>Isolation, diversity and antifungal activity of actinobacteria from wheat.</title>
        <authorList>
            <person name="Han C."/>
        </authorList>
    </citation>
    <scope>NUCLEOTIDE SEQUENCE [LARGE SCALE GENOMIC DNA]</scope>
    <source>
        <strain evidence="9 10">NEAU-YY265</strain>
    </source>
</reference>
<protein>
    <submittedName>
        <fullName evidence="9">MFS transporter</fullName>
    </submittedName>
</protein>
<evidence type="ECO:0000256" key="6">
    <source>
        <dbReference type="ARBA" id="ARBA00023136"/>
    </source>
</evidence>
<evidence type="ECO:0000313" key="9">
    <source>
        <dbReference type="EMBL" id="RIQ35876.1"/>
    </source>
</evidence>
<evidence type="ECO:0000256" key="4">
    <source>
        <dbReference type="ARBA" id="ARBA00022692"/>
    </source>
</evidence>
<proteinExistence type="predicted"/>
<feature type="transmembrane region" description="Helical" evidence="7">
    <location>
        <begin position="384"/>
        <end position="405"/>
    </location>
</feature>
<dbReference type="InterPro" id="IPR010290">
    <property type="entry name" value="TM_effector"/>
</dbReference>
<dbReference type="GO" id="GO:0022857">
    <property type="term" value="F:transmembrane transporter activity"/>
    <property type="evidence" value="ECO:0007669"/>
    <property type="project" value="InterPro"/>
</dbReference>
<dbReference type="GO" id="GO:0005886">
    <property type="term" value="C:plasma membrane"/>
    <property type="evidence" value="ECO:0007669"/>
    <property type="project" value="UniProtKB-SubCell"/>
</dbReference>
<dbReference type="EMBL" id="QUAL01000018">
    <property type="protein sequence ID" value="RIQ35876.1"/>
    <property type="molecule type" value="Genomic_DNA"/>
</dbReference>
<comment type="caution">
    <text evidence="9">The sequence shown here is derived from an EMBL/GenBank/DDBJ whole genome shotgun (WGS) entry which is preliminary data.</text>
</comment>
<evidence type="ECO:0000259" key="8">
    <source>
        <dbReference type="PROSITE" id="PS50850"/>
    </source>
</evidence>
<sequence>MRPVRVFAGLRAARGRVFRSLSERNYRRFFAGHSCSVVGTWMQRIGQDWLVLELTGSAFALGVSMVCQFLPVLVGGVWGGVVVDRVDTRRLLMVTQAAQAVLAAALAAFSLTGTATLPIVYGLAAGLGIVTVFDNPARHTFVAELVGEADIVNAQALNSLVNNAGRLAGPALAGALIVLVGVGVTFVINAVSFLAVLVALWLMDVGTLRRRPPVPRAPGQARAGLRYVWRHPELRLAIVLVAVVSVFGQNFRVVFPILASEVFHGDARVYGWLTAALGLGAVAGGMAAAAATTATPRRLLLACAAFGAVNLAVAGAPALGVALAAVVLLGVTNMVVNTLARALMQLRTAPELRGRVMAINGLVFLGGTPVGGPLMGLLCEWWGARAGLLVSGAACLAGAVAVVPVQRLARSGPAL</sequence>
<feature type="transmembrane region" description="Helical" evidence="7">
    <location>
        <begin position="171"/>
        <end position="202"/>
    </location>
</feature>